<evidence type="ECO:0000313" key="2">
    <source>
        <dbReference type="EMBL" id="MCZ0862340.1"/>
    </source>
</evidence>
<sequence length="93" mass="10888">MTYTTLEYFFYGKLGRDEFKKLPFGSERAAAAFVVPANLLTLGMIIAVWFMRHYLYHINSLLVWEIILGYGVILAVLWIILYRHLKQEKNICA</sequence>
<keyword evidence="1" id="KW-1133">Transmembrane helix</keyword>
<dbReference type="Proteomes" id="UP001141336">
    <property type="component" value="Unassembled WGS sequence"/>
</dbReference>
<keyword evidence="1" id="KW-0812">Transmembrane</keyword>
<evidence type="ECO:0000313" key="3">
    <source>
        <dbReference type="Proteomes" id="UP001141336"/>
    </source>
</evidence>
<dbReference type="RefSeq" id="WP_268922582.1">
    <property type="nucleotide sequence ID" value="NZ_JAPTGC010000004.1"/>
</dbReference>
<feature type="transmembrane region" description="Helical" evidence="1">
    <location>
        <begin position="29"/>
        <end position="50"/>
    </location>
</feature>
<accession>A0ABT4IKR2</accession>
<keyword evidence="1" id="KW-0472">Membrane</keyword>
<name>A0ABT4IKR2_9EURY</name>
<evidence type="ECO:0000256" key="1">
    <source>
        <dbReference type="SAM" id="Phobius"/>
    </source>
</evidence>
<keyword evidence="3" id="KW-1185">Reference proteome</keyword>
<dbReference type="EMBL" id="JAPTGC010000004">
    <property type="protein sequence ID" value="MCZ0862340.1"/>
    <property type="molecule type" value="Genomic_DNA"/>
</dbReference>
<proteinExistence type="predicted"/>
<gene>
    <name evidence="2" type="ORF">O0S09_03600</name>
</gene>
<feature type="transmembrane region" description="Helical" evidence="1">
    <location>
        <begin position="62"/>
        <end position="81"/>
    </location>
</feature>
<reference evidence="2" key="1">
    <citation type="submission" date="2022-12" db="EMBL/GenBank/DDBJ databases">
        <title>Isolation and characterisation of novel Methanocorpusculum spp. from native Australian herbivores indicates the genus is ancestrally host-associated.</title>
        <authorList>
            <person name="Volmer J.G."/>
            <person name="Soo R.M."/>
            <person name="Evans P.N."/>
            <person name="Hoedt E.C."/>
            <person name="Astorga Alsina A.L."/>
            <person name="Woodcroft B.J."/>
            <person name="Tyson G.W."/>
            <person name="Hugenholtz P."/>
            <person name="Morrison M."/>
        </authorList>
    </citation>
    <scope>NUCLEOTIDE SEQUENCE</scope>
    <source>
        <strain evidence="2">CW153</strain>
    </source>
</reference>
<organism evidence="2 3">
    <name type="scientific">Methanocorpusculum vombati</name>
    <dbReference type="NCBI Taxonomy" id="3002864"/>
    <lineage>
        <taxon>Archaea</taxon>
        <taxon>Methanobacteriati</taxon>
        <taxon>Methanobacteriota</taxon>
        <taxon>Stenosarchaea group</taxon>
        <taxon>Methanomicrobia</taxon>
        <taxon>Methanomicrobiales</taxon>
        <taxon>Methanocorpusculaceae</taxon>
        <taxon>Methanocorpusculum</taxon>
    </lineage>
</organism>
<protein>
    <submittedName>
        <fullName evidence="2">Uncharacterized protein</fullName>
    </submittedName>
</protein>
<comment type="caution">
    <text evidence="2">The sequence shown here is derived from an EMBL/GenBank/DDBJ whole genome shotgun (WGS) entry which is preliminary data.</text>
</comment>